<comment type="subcellular location">
    <subcellularLocation>
        <location evidence="1">Membrane</location>
        <topology evidence="1">Multi-pass membrane protein</topology>
    </subcellularLocation>
</comment>
<dbReference type="GO" id="GO:0016020">
    <property type="term" value="C:membrane"/>
    <property type="evidence" value="ECO:0007669"/>
    <property type="project" value="UniProtKB-SubCell"/>
</dbReference>
<feature type="compositionally biased region" description="Low complexity" evidence="7">
    <location>
        <begin position="764"/>
        <end position="780"/>
    </location>
</feature>
<evidence type="ECO:0000256" key="1">
    <source>
        <dbReference type="ARBA" id="ARBA00004141"/>
    </source>
</evidence>
<dbReference type="InterPro" id="IPR010308">
    <property type="entry name" value="TRP_C"/>
</dbReference>
<name>A0AAI9SVR2_9ASCO</name>
<dbReference type="Proteomes" id="UP001202479">
    <property type="component" value="Unassembled WGS sequence"/>
</dbReference>
<keyword evidence="5 8" id="KW-1133">Transmembrane helix</keyword>
<dbReference type="AlphaFoldDB" id="A0AAI9SVR2"/>
<dbReference type="PANTHER" id="PTHR31145">
    <property type="entry name" value="INTEGRAL MEMBRANE PROTEIN (AFU_ORTHOLOGUE AFUA_7G01610)"/>
    <property type="match status" value="1"/>
</dbReference>
<dbReference type="GO" id="GO:0055085">
    <property type="term" value="P:transmembrane transport"/>
    <property type="evidence" value="ECO:0007669"/>
    <property type="project" value="TreeGrafter"/>
</dbReference>
<evidence type="ECO:0000313" key="11">
    <source>
        <dbReference type="EMBL" id="KAI3403968.2"/>
    </source>
</evidence>
<feature type="transmembrane region" description="Helical" evidence="8">
    <location>
        <begin position="377"/>
        <end position="396"/>
    </location>
</feature>
<sequence length="828" mass="92922">MLYNRLTLLLTTILSLFITKIEARRKLSATSLVTCMENSQISPTYFNVTFNPDDNSLRYALSLTTEISGNVIAHVQVYAYGFLVIEKDVDMCGIGWKQFCPLYPGALQVDSVQYISSEYTRQIPGIAYQVPDIDAVVKVVVKDKDTGVQVSCIQSSFTNGKTISQTGVKWATAVVAGLGLLIAAILSTFGNSYAASHISANAVSLFLYFQSVVLVSMQAVERVPPIASAWSENLAWSMGLIEIKFMQKIFRWYIQSTGGSPTTYFLGVTKQILVQKRKRSLEYVEGLGKRALDFGLRSNTNLIVLRGIKRIGFNSHIEPTSIVATGYTWTMLIGYLLVGILIFSKSIAFLLTRSKKMNPRIFTIFRAGFHNVVKGSLLRYIYIASTQLILFSLWEFTQVDSAAVVVLSVLFLILLIAVLGWSFFNVIRVGIQSTRDYKNPAAKLYGDSKVLEKWGFCYTMFHADKYWFGTVLLGYNVFKVVFIAFCQGGAGKVSVWPVFIADLFYTIFLIWKAPYLNNLTNVINYMISVVSTINSFLFLFFSDIFGQKAPVASIMGWIFFILNAAFSLILLIMIVVLMLFSIFTKNPDARFAPTKDDRFSFQRKFSIRNKNKNQMYEEKSGPVHSSMGAGAEELAALSMAAQDHSQDWEAQMYKLNELSQDNSDIPAPLQEGYVVSPNRNDNNKEIMDSSSLSSSTEKSACEPKRKQSLGTKWKNVIANRLTMGEKNQQKDSGQEHDGKNTRMSDTLVDTGYKDEDFEDDKGEATNLRNATSNANNNDSNPYLRPTHFNRGEEENPGYANMTNQIHKRNESFISELSGKNPTNTKDFL</sequence>
<evidence type="ECO:0000256" key="5">
    <source>
        <dbReference type="ARBA" id="ARBA00022989"/>
    </source>
</evidence>
<accession>A0AAI9SVR2</accession>
<comment type="similarity">
    <text evidence="2">Belongs to the transient receptor potential (TRP) ion channel family.</text>
</comment>
<feature type="region of interest" description="Disordered" evidence="7">
    <location>
        <begin position="664"/>
        <end position="798"/>
    </location>
</feature>
<feature type="compositionally biased region" description="Basic and acidic residues" evidence="7">
    <location>
        <begin position="727"/>
        <end position="742"/>
    </location>
</feature>
<dbReference type="InterPro" id="IPR032800">
    <property type="entry name" value="TRP_N"/>
</dbReference>
<dbReference type="Pfam" id="PF14558">
    <property type="entry name" value="TRP_N"/>
    <property type="match status" value="1"/>
</dbReference>
<reference evidence="11" key="1">
    <citation type="journal article" date="2022" name="DNA Res.">
        <title>Genome analysis of five recently described species of the CUG-Ser clade uncovers Candida theae as a new hybrid lineage with pathogenic potential in the Candida parapsilosis species complex.</title>
        <authorList>
            <person name="Mixao V."/>
            <person name="Del Olmo V."/>
            <person name="Hegedusova E."/>
            <person name="Saus E."/>
            <person name="Pryszcz L."/>
            <person name="Cillingova A."/>
            <person name="Nosek J."/>
            <person name="Gabaldon T."/>
        </authorList>
    </citation>
    <scope>NUCLEOTIDE SEQUENCE</scope>
    <source>
        <strain evidence="11">CBS 10844</strain>
    </source>
</reference>
<feature type="transmembrane region" description="Helical" evidence="8">
    <location>
        <begin position="466"/>
        <end position="487"/>
    </location>
</feature>
<dbReference type="EMBL" id="JAHUZD010000110">
    <property type="protein sequence ID" value="KAI3403968.2"/>
    <property type="molecule type" value="Genomic_DNA"/>
</dbReference>
<feature type="transmembrane region" description="Helical" evidence="8">
    <location>
        <begin position="523"/>
        <end position="542"/>
    </location>
</feature>
<evidence type="ECO:0000256" key="3">
    <source>
        <dbReference type="ARBA" id="ARBA00022692"/>
    </source>
</evidence>
<evidence type="ECO:0000256" key="7">
    <source>
        <dbReference type="SAM" id="MobiDB-lite"/>
    </source>
</evidence>
<evidence type="ECO:0000313" key="12">
    <source>
        <dbReference type="Proteomes" id="UP001202479"/>
    </source>
</evidence>
<evidence type="ECO:0000256" key="4">
    <source>
        <dbReference type="ARBA" id="ARBA00022729"/>
    </source>
</evidence>
<evidence type="ECO:0000256" key="2">
    <source>
        <dbReference type="ARBA" id="ARBA00010642"/>
    </source>
</evidence>
<feature type="signal peptide" evidence="9">
    <location>
        <begin position="1"/>
        <end position="23"/>
    </location>
</feature>
<keyword evidence="12" id="KW-1185">Reference proteome</keyword>
<protein>
    <submittedName>
        <fullName evidence="11">FLC1</fullName>
    </submittedName>
</protein>
<dbReference type="SMART" id="SM01320">
    <property type="entry name" value="TRP_N"/>
    <property type="match status" value="1"/>
</dbReference>
<feature type="transmembrane region" description="Helical" evidence="8">
    <location>
        <begin position="202"/>
        <end position="220"/>
    </location>
</feature>
<feature type="transmembrane region" description="Helical" evidence="8">
    <location>
        <begin position="329"/>
        <end position="351"/>
    </location>
</feature>
<evidence type="ECO:0000256" key="8">
    <source>
        <dbReference type="SAM" id="Phobius"/>
    </source>
</evidence>
<keyword evidence="3 8" id="KW-0812">Transmembrane</keyword>
<feature type="domain" description="ML-like" evidence="10">
    <location>
        <begin position="25"/>
        <end position="164"/>
    </location>
</feature>
<evidence type="ECO:0000256" key="6">
    <source>
        <dbReference type="ARBA" id="ARBA00023136"/>
    </source>
</evidence>
<evidence type="ECO:0000256" key="9">
    <source>
        <dbReference type="SAM" id="SignalP"/>
    </source>
</evidence>
<feature type="transmembrane region" description="Helical" evidence="8">
    <location>
        <begin position="170"/>
        <end position="190"/>
    </location>
</feature>
<gene>
    <name evidence="11" type="ORF">KGF56_003235</name>
</gene>
<organism evidence="11 12">
    <name type="scientific">Candida oxycetoniae</name>
    <dbReference type="NCBI Taxonomy" id="497107"/>
    <lineage>
        <taxon>Eukaryota</taxon>
        <taxon>Fungi</taxon>
        <taxon>Dikarya</taxon>
        <taxon>Ascomycota</taxon>
        <taxon>Saccharomycotina</taxon>
        <taxon>Pichiomycetes</taxon>
        <taxon>Debaryomycetaceae</taxon>
        <taxon>Candida/Lodderomyces clade</taxon>
        <taxon>Candida</taxon>
    </lineage>
</organism>
<keyword evidence="4 9" id="KW-0732">Signal</keyword>
<feature type="transmembrane region" description="Helical" evidence="8">
    <location>
        <begin position="493"/>
        <end position="511"/>
    </location>
</feature>
<keyword evidence="6 8" id="KW-0472">Membrane</keyword>
<proteinExistence type="inferred from homology"/>
<dbReference type="GO" id="GO:0009272">
    <property type="term" value="P:fungal-type cell wall biogenesis"/>
    <property type="evidence" value="ECO:0007669"/>
    <property type="project" value="TreeGrafter"/>
</dbReference>
<dbReference type="GeneID" id="73380852"/>
<dbReference type="Pfam" id="PF06011">
    <property type="entry name" value="TRP"/>
    <property type="match status" value="1"/>
</dbReference>
<dbReference type="RefSeq" id="XP_049179713.1">
    <property type="nucleotide sequence ID" value="XM_049324548.1"/>
</dbReference>
<dbReference type="InterPro" id="IPR040241">
    <property type="entry name" value="TRP_Flc/Pkd2-like"/>
</dbReference>
<feature type="transmembrane region" description="Helical" evidence="8">
    <location>
        <begin position="554"/>
        <end position="580"/>
    </location>
</feature>
<comment type="caution">
    <text evidence="11">The sequence shown here is derived from an EMBL/GenBank/DDBJ whole genome shotgun (WGS) entry which is preliminary data.</text>
</comment>
<feature type="chain" id="PRO_5042563740" evidence="9">
    <location>
        <begin position="24"/>
        <end position="828"/>
    </location>
</feature>
<dbReference type="PANTHER" id="PTHR31145:SF4">
    <property type="entry name" value="FLAVIN CARRIER PROTEIN 1-RELATED"/>
    <property type="match status" value="1"/>
</dbReference>
<evidence type="ECO:0000259" key="10">
    <source>
        <dbReference type="SMART" id="SM01320"/>
    </source>
</evidence>
<feature type="transmembrane region" description="Helical" evidence="8">
    <location>
        <begin position="402"/>
        <end position="427"/>
    </location>
</feature>